<comment type="caution">
    <text evidence="2">The sequence shown here is derived from an EMBL/GenBank/DDBJ whole genome shotgun (WGS) entry which is preliminary data.</text>
</comment>
<dbReference type="InterPro" id="IPR035892">
    <property type="entry name" value="C2_domain_sf"/>
</dbReference>
<dbReference type="EMBL" id="JARYMX010000005">
    <property type="protein sequence ID" value="KAJ9548838.1"/>
    <property type="molecule type" value="Genomic_DNA"/>
</dbReference>
<evidence type="ECO:0000259" key="1">
    <source>
        <dbReference type="PROSITE" id="PS50004"/>
    </source>
</evidence>
<dbReference type="InterPro" id="IPR000008">
    <property type="entry name" value="C2_dom"/>
</dbReference>
<dbReference type="PROSITE" id="PS50004">
    <property type="entry name" value="C2"/>
    <property type="match status" value="1"/>
</dbReference>
<dbReference type="Gene3D" id="2.60.40.150">
    <property type="entry name" value="C2 domain"/>
    <property type="match status" value="1"/>
</dbReference>
<sequence>MDCRKLELTINSANDLREVRRIFKMKVYAKVFIGGNQVMEKRTPVDKHGQTNPAWNHTMKYSISESWLHHHGTMLVIKLYCKRKLGDRYIGEVHQSLKQLFDYAYPMGGSAMVCFPVQMGSAESQGQLCFTYRFGEKVAIEKQMLAESIASFLLTSTPSPSGSI</sequence>
<accession>A0AA38T1S9</accession>
<evidence type="ECO:0000313" key="3">
    <source>
        <dbReference type="Proteomes" id="UP001172457"/>
    </source>
</evidence>
<reference evidence="2" key="1">
    <citation type="submission" date="2023-03" db="EMBL/GenBank/DDBJ databases">
        <title>Chromosome-scale reference genome and RAD-based genetic map of yellow starthistle (Centaurea solstitialis) reveal putative structural variation and QTLs associated with invader traits.</title>
        <authorList>
            <person name="Reatini B."/>
            <person name="Cang F.A."/>
            <person name="Jiang Q."/>
            <person name="Mckibben M.T.W."/>
            <person name="Barker M.S."/>
            <person name="Rieseberg L.H."/>
            <person name="Dlugosch K.M."/>
        </authorList>
    </citation>
    <scope>NUCLEOTIDE SEQUENCE</scope>
    <source>
        <strain evidence="2">CAN-66</strain>
        <tissue evidence="2">Leaf</tissue>
    </source>
</reference>
<dbReference type="SMART" id="SM00239">
    <property type="entry name" value="C2"/>
    <property type="match status" value="1"/>
</dbReference>
<dbReference type="CDD" id="cd04051">
    <property type="entry name" value="C2_SRC2_like"/>
    <property type="match status" value="1"/>
</dbReference>
<dbReference type="SUPFAM" id="SSF49562">
    <property type="entry name" value="C2 domain (Calcium/lipid-binding domain, CaLB)"/>
    <property type="match status" value="1"/>
</dbReference>
<protein>
    <recommendedName>
        <fullName evidence="1">C2 domain-containing protein</fullName>
    </recommendedName>
</protein>
<dbReference type="InterPro" id="IPR044750">
    <property type="entry name" value="C2_SRC2/BAP"/>
</dbReference>
<name>A0AA38T1S9_9ASTR</name>
<organism evidence="2 3">
    <name type="scientific">Centaurea solstitialis</name>
    <name type="common">yellow star-thistle</name>
    <dbReference type="NCBI Taxonomy" id="347529"/>
    <lineage>
        <taxon>Eukaryota</taxon>
        <taxon>Viridiplantae</taxon>
        <taxon>Streptophyta</taxon>
        <taxon>Embryophyta</taxon>
        <taxon>Tracheophyta</taxon>
        <taxon>Spermatophyta</taxon>
        <taxon>Magnoliopsida</taxon>
        <taxon>eudicotyledons</taxon>
        <taxon>Gunneridae</taxon>
        <taxon>Pentapetalae</taxon>
        <taxon>asterids</taxon>
        <taxon>campanulids</taxon>
        <taxon>Asterales</taxon>
        <taxon>Asteraceae</taxon>
        <taxon>Carduoideae</taxon>
        <taxon>Cardueae</taxon>
        <taxon>Centaureinae</taxon>
        <taxon>Centaurea</taxon>
    </lineage>
</organism>
<dbReference type="Pfam" id="PF00168">
    <property type="entry name" value="C2"/>
    <property type="match status" value="1"/>
</dbReference>
<dbReference type="AlphaFoldDB" id="A0AA38T1S9"/>
<proteinExistence type="predicted"/>
<gene>
    <name evidence="2" type="ORF">OSB04_021381</name>
</gene>
<dbReference type="GO" id="GO:0006952">
    <property type="term" value="P:defense response"/>
    <property type="evidence" value="ECO:0007669"/>
    <property type="project" value="InterPro"/>
</dbReference>
<keyword evidence="3" id="KW-1185">Reference proteome</keyword>
<evidence type="ECO:0000313" key="2">
    <source>
        <dbReference type="EMBL" id="KAJ9548838.1"/>
    </source>
</evidence>
<feature type="domain" description="C2" evidence="1">
    <location>
        <begin position="1"/>
        <end position="110"/>
    </location>
</feature>
<dbReference type="Proteomes" id="UP001172457">
    <property type="component" value="Chromosome 5"/>
</dbReference>
<dbReference type="PANTHER" id="PTHR32246:SF22">
    <property type="entry name" value="C2 DOMAIN-CONTAINING PROTEIN"/>
    <property type="match status" value="1"/>
</dbReference>
<dbReference type="PANTHER" id="PTHR32246">
    <property type="entry name" value="INGRESSION PROTEIN FIC1"/>
    <property type="match status" value="1"/>
</dbReference>